<keyword evidence="3 5" id="KW-0560">Oxidoreductase</keyword>
<dbReference type="Gene3D" id="3.40.30.10">
    <property type="entry name" value="Glutaredoxin"/>
    <property type="match status" value="1"/>
</dbReference>
<feature type="domain" description="Thioredoxin" evidence="6">
    <location>
        <begin position="1"/>
        <end position="159"/>
    </location>
</feature>
<reference evidence="7 8" key="1">
    <citation type="submission" date="2016-08" db="EMBL/GenBank/DDBJ databases">
        <title>Genome of Bacillus solimangrovi GH2-4.</title>
        <authorList>
            <person name="Lim S."/>
            <person name="Kim B.-C."/>
        </authorList>
    </citation>
    <scope>NUCLEOTIDE SEQUENCE [LARGE SCALE GENOMIC DNA]</scope>
    <source>
        <strain evidence="7 8">GH2-4</strain>
    </source>
</reference>
<evidence type="ECO:0000313" key="7">
    <source>
        <dbReference type="EMBL" id="OEH91298.1"/>
    </source>
</evidence>
<dbReference type="PROSITE" id="PS51355">
    <property type="entry name" value="GLUTATHIONE_PEROXID_3"/>
    <property type="match status" value="1"/>
</dbReference>
<evidence type="ECO:0000256" key="2">
    <source>
        <dbReference type="ARBA" id="ARBA00022559"/>
    </source>
</evidence>
<accession>A0A1E5LB42</accession>
<evidence type="ECO:0000259" key="6">
    <source>
        <dbReference type="PROSITE" id="PS51352"/>
    </source>
</evidence>
<evidence type="ECO:0000256" key="1">
    <source>
        <dbReference type="ARBA" id="ARBA00006926"/>
    </source>
</evidence>
<dbReference type="InterPro" id="IPR029759">
    <property type="entry name" value="GPX_AS"/>
</dbReference>
<keyword evidence="2 5" id="KW-0575">Peroxidase</keyword>
<dbReference type="CDD" id="cd00340">
    <property type="entry name" value="GSH_Peroxidase"/>
    <property type="match status" value="1"/>
</dbReference>
<comment type="similarity">
    <text evidence="1 5">Belongs to the glutathione peroxidase family.</text>
</comment>
<dbReference type="STRING" id="1305675.BFG57_05375"/>
<name>A0A1E5LB42_9BACI</name>
<dbReference type="InterPro" id="IPR036249">
    <property type="entry name" value="Thioredoxin-like_sf"/>
</dbReference>
<keyword evidence="8" id="KW-1185">Reference proteome</keyword>
<sequence length="160" mass="18437">MTTVYDFEVTTITGKQQSLSDYRGNVILIVNTASKCGFTPQFEGLQKLYDQYKDEGFTVLGFPSDQFMNQEFAEDDQIEEFCKLNYGVDFPMFSKTIVKGKNAHPLFKYLINEKNGLLTSEIKWNFSKFLINRDGVVEERYAPATNPDKLEDDIRKLLAK</sequence>
<gene>
    <name evidence="7" type="ORF">BFG57_05375</name>
</gene>
<proteinExistence type="inferred from homology"/>
<evidence type="ECO:0000313" key="8">
    <source>
        <dbReference type="Proteomes" id="UP000095209"/>
    </source>
</evidence>
<dbReference type="FunFam" id="3.40.30.10:FF:000010">
    <property type="entry name" value="Glutathione peroxidase"/>
    <property type="match status" value="1"/>
</dbReference>
<dbReference type="PIRSF" id="PIRSF000303">
    <property type="entry name" value="Glutathion_perox"/>
    <property type="match status" value="1"/>
</dbReference>
<dbReference type="PROSITE" id="PS51352">
    <property type="entry name" value="THIOREDOXIN_2"/>
    <property type="match status" value="1"/>
</dbReference>
<protein>
    <recommendedName>
        <fullName evidence="5">Glutathione peroxidase</fullName>
    </recommendedName>
</protein>
<dbReference type="Pfam" id="PF00255">
    <property type="entry name" value="GSHPx"/>
    <property type="match status" value="1"/>
</dbReference>
<feature type="active site" evidence="4">
    <location>
        <position position="36"/>
    </location>
</feature>
<dbReference type="PROSITE" id="PS00460">
    <property type="entry name" value="GLUTATHIONE_PEROXID_1"/>
    <property type="match status" value="1"/>
</dbReference>
<dbReference type="OrthoDB" id="9789406at2"/>
<dbReference type="SUPFAM" id="SSF52833">
    <property type="entry name" value="Thioredoxin-like"/>
    <property type="match status" value="1"/>
</dbReference>
<dbReference type="PANTHER" id="PTHR11592:SF78">
    <property type="entry name" value="GLUTATHIONE PEROXIDASE"/>
    <property type="match status" value="1"/>
</dbReference>
<dbReference type="PANTHER" id="PTHR11592">
    <property type="entry name" value="GLUTATHIONE PEROXIDASE"/>
    <property type="match status" value="1"/>
</dbReference>
<evidence type="ECO:0000256" key="5">
    <source>
        <dbReference type="RuleBase" id="RU000499"/>
    </source>
</evidence>
<dbReference type="RefSeq" id="WP_069718558.1">
    <property type="nucleotide sequence ID" value="NZ_MJEH01000062.1"/>
</dbReference>
<dbReference type="Proteomes" id="UP000095209">
    <property type="component" value="Unassembled WGS sequence"/>
</dbReference>
<dbReference type="AlphaFoldDB" id="A0A1E5LB42"/>
<dbReference type="PRINTS" id="PR01011">
    <property type="entry name" value="GLUTPROXDASE"/>
</dbReference>
<organism evidence="7 8">
    <name type="scientific">Bacillus solimangrovi</name>
    <dbReference type="NCBI Taxonomy" id="1305675"/>
    <lineage>
        <taxon>Bacteria</taxon>
        <taxon>Bacillati</taxon>
        <taxon>Bacillota</taxon>
        <taxon>Bacilli</taxon>
        <taxon>Bacillales</taxon>
        <taxon>Bacillaceae</taxon>
        <taxon>Bacillus</taxon>
    </lineage>
</organism>
<dbReference type="InterPro" id="IPR000889">
    <property type="entry name" value="Glutathione_peroxidase"/>
</dbReference>
<dbReference type="GO" id="GO:0004601">
    <property type="term" value="F:peroxidase activity"/>
    <property type="evidence" value="ECO:0007669"/>
    <property type="project" value="UniProtKB-KW"/>
</dbReference>
<comment type="caution">
    <text evidence="7">The sequence shown here is derived from an EMBL/GenBank/DDBJ whole genome shotgun (WGS) entry which is preliminary data.</text>
</comment>
<dbReference type="InterPro" id="IPR013766">
    <property type="entry name" value="Thioredoxin_domain"/>
</dbReference>
<dbReference type="EMBL" id="MJEH01000062">
    <property type="protein sequence ID" value="OEH91298.1"/>
    <property type="molecule type" value="Genomic_DNA"/>
</dbReference>
<evidence type="ECO:0000256" key="4">
    <source>
        <dbReference type="PIRSR" id="PIRSR000303-1"/>
    </source>
</evidence>
<evidence type="ECO:0000256" key="3">
    <source>
        <dbReference type="ARBA" id="ARBA00023002"/>
    </source>
</evidence>
<dbReference type="GO" id="GO:0034599">
    <property type="term" value="P:cellular response to oxidative stress"/>
    <property type="evidence" value="ECO:0007669"/>
    <property type="project" value="TreeGrafter"/>
</dbReference>